<dbReference type="Proteomes" id="UP000034103">
    <property type="component" value="Chromosome"/>
</dbReference>
<accession>A0A0F6U6H9</accession>
<dbReference type="PATRIC" id="fig|1641812.3.peg.3871"/>
<reference evidence="1 2" key="1">
    <citation type="journal article" date="2015" name="Genome Announc.">
        <title>Complete Genome Sequence of Microcystis aeruginosa NIES-2549, a Bloom-Forming Cyanobacterium from Lake Kasumigaura, Japan.</title>
        <authorList>
            <person name="Yamaguchi H."/>
            <person name="Suzuki S."/>
            <person name="Tanabe Y."/>
            <person name="Osana Y."/>
            <person name="Shimura Y."/>
            <person name="Ishida K."/>
            <person name="Kawachi M."/>
        </authorList>
    </citation>
    <scope>NUCLEOTIDE SEQUENCE [LARGE SCALE GENOMIC DNA]</scope>
    <source>
        <strain evidence="1 2">NIES-2549</strain>
    </source>
</reference>
<protein>
    <submittedName>
        <fullName evidence="1">Uncharacterized protein</fullName>
    </submittedName>
</protein>
<dbReference type="AlphaFoldDB" id="A0A0F6U6H9"/>
<proteinExistence type="predicted"/>
<evidence type="ECO:0000313" key="1">
    <source>
        <dbReference type="EMBL" id="AKE66072.1"/>
    </source>
</evidence>
<sequence length="38" mass="4271">MTAYSNQEVNFVLFFNIPKFSKGEWGNFDGEISIPADG</sequence>
<dbReference type="HOGENOM" id="CLU_3330152_0_0_3"/>
<gene>
    <name evidence="1" type="ORF">MYAER_3740</name>
</gene>
<dbReference type="EMBL" id="CP011304">
    <property type="protein sequence ID" value="AKE66072.1"/>
    <property type="molecule type" value="Genomic_DNA"/>
</dbReference>
<name>A0A0F6U6H9_MICAE</name>
<evidence type="ECO:0000313" key="2">
    <source>
        <dbReference type="Proteomes" id="UP000034103"/>
    </source>
</evidence>
<organism evidence="1 2">
    <name type="scientific">Microcystis aeruginosa NIES-2549</name>
    <dbReference type="NCBI Taxonomy" id="1641812"/>
    <lineage>
        <taxon>Bacteria</taxon>
        <taxon>Bacillati</taxon>
        <taxon>Cyanobacteriota</taxon>
        <taxon>Cyanophyceae</taxon>
        <taxon>Oscillatoriophycideae</taxon>
        <taxon>Chroococcales</taxon>
        <taxon>Microcystaceae</taxon>
        <taxon>Microcystis</taxon>
    </lineage>
</organism>